<evidence type="ECO:0008006" key="3">
    <source>
        <dbReference type="Google" id="ProtNLM"/>
    </source>
</evidence>
<dbReference type="RefSeq" id="WP_073491686.1">
    <property type="nucleotide sequence ID" value="NZ_MPOH02000006.1"/>
</dbReference>
<dbReference type="AlphaFoldDB" id="A0A1V6MWW6"/>
<dbReference type="Pfam" id="PF05721">
    <property type="entry name" value="PhyH"/>
    <property type="match status" value="1"/>
</dbReference>
<comment type="caution">
    <text evidence="1">The sequence shown here is derived from an EMBL/GenBank/DDBJ whole genome shotgun (WGS) entry which is preliminary data.</text>
</comment>
<dbReference type="Gene3D" id="2.60.120.620">
    <property type="entry name" value="q2cbj1_9rhob like domain"/>
    <property type="match status" value="1"/>
</dbReference>
<dbReference type="STRING" id="114686.BM536_006130"/>
<dbReference type="EMBL" id="MPOH02000006">
    <property type="protein sequence ID" value="OQD56939.1"/>
    <property type="molecule type" value="Genomic_DNA"/>
</dbReference>
<dbReference type="PANTHER" id="PTHR20883">
    <property type="entry name" value="PHYTANOYL-COA DIOXYGENASE DOMAIN CONTAINING 1"/>
    <property type="match status" value="1"/>
</dbReference>
<dbReference type="SUPFAM" id="SSF51197">
    <property type="entry name" value="Clavaminate synthase-like"/>
    <property type="match status" value="1"/>
</dbReference>
<dbReference type="OrthoDB" id="9814777at2"/>
<protein>
    <recommendedName>
        <fullName evidence="3">Phytanoyl-CoA dioxygenase</fullName>
    </recommendedName>
</protein>
<dbReference type="Proteomes" id="UP000184286">
    <property type="component" value="Unassembled WGS sequence"/>
</dbReference>
<dbReference type="InterPro" id="IPR008775">
    <property type="entry name" value="Phytyl_CoA_dOase-like"/>
</dbReference>
<proteinExistence type="predicted"/>
<dbReference type="PANTHER" id="PTHR20883:SF48">
    <property type="entry name" value="ECTOINE DIOXYGENASE"/>
    <property type="match status" value="1"/>
</dbReference>
<gene>
    <name evidence="1" type="ORF">BM536_006130</name>
</gene>
<organism evidence="1 2">
    <name type="scientific">Streptomyces phaeoluteigriseus</name>
    <dbReference type="NCBI Taxonomy" id="114686"/>
    <lineage>
        <taxon>Bacteria</taxon>
        <taxon>Bacillati</taxon>
        <taxon>Actinomycetota</taxon>
        <taxon>Actinomycetes</taxon>
        <taxon>Kitasatosporales</taxon>
        <taxon>Streptomycetaceae</taxon>
        <taxon>Streptomyces</taxon>
        <taxon>Streptomyces aurantiacus group</taxon>
    </lineage>
</organism>
<dbReference type="GO" id="GO:0016706">
    <property type="term" value="F:2-oxoglutarate-dependent dioxygenase activity"/>
    <property type="evidence" value="ECO:0007669"/>
    <property type="project" value="UniProtKB-ARBA"/>
</dbReference>
<evidence type="ECO:0000313" key="2">
    <source>
        <dbReference type="Proteomes" id="UP000184286"/>
    </source>
</evidence>
<dbReference type="GO" id="GO:0005506">
    <property type="term" value="F:iron ion binding"/>
    <property type="evidence" value="ECO:0007669"/>
    <property type="project" value="UniProtKB-ARBA"/>
</dbReference>
<name>A0A1V6MWW6_9ACTN</name>
<evidence type="ECO:0000313" key="1">
    <source>
        <dbReference type="EMBL" id="OQD56939.1"/>
    </source>
</evidence>
<reference evidence="1 2" key="2">
    <citation type="submission" date="2017-02" db="EMBL/GenBank/DDBJ databases">
        <title>Draft genome sequence of Streptomyces phaeoluteigriseus type strain DSM41896.</title>
        <authorList>
            <person name="Salih T.S."/>
            <person name="Algora Gallardo L."/>
            <person name="Melo Santos T."/>
            <person name="Filgueira Martinez S."/>
            <person name="Herron P.R."/>
        </authorList>
    </citation>
    <scope>NUCLEOTIDE SEQUENCE [LARGE SCALE GENOMIC DNA]</scope>
    <source>
        <strain evidence="1 2">DSM 41896</strain>
    </source>
</reference>
<reference evidence="2" key="1">
    <citation type="submission" date="2016-11" db="EMBL/GenBank/DDBJ databases">
        <authorList>
            <person name="Schniete J.K."/>
            <person name="Salih T."/>
            <person name="Algora Gallardo L."/>
            <person name="Martinez Fernandez S."/>
            <person name="Herron P.R."/>
        </authorList>
    </citation>
    <scope>NUCLEOTIDE SEQUENCE [LARGE SCALE GENOMIC DNA]</scope>
    <source>
        <strain evidence="2">DSM 41896</strain>
    </source>
</reference>
<accession>A0A1V6MWW6</accession>
<sequence>MSDSELDVAAVMPSAEDIAYYRQNGYYVSKKILSDDLIAGALEGSERLYRGEYDERFAWSDDPNVDPNFGVPYTDRTRSRADGYASFHSFGLRALARHPVIASIAAALIGATEIRSWKDQLIYKAPASGPQENEGVTGFHQDKRYWPTCRSDRMITAWIPLHDCSTQNGCLVVIKGSHQWRNNHALVTFDEKNQDYIKSKLINSEGDELVEVPLELQRGQVSFHDCYTIHGSYPNVSDSPRRALSVHLQDGENRYRDLNFLSRAKPVYKHSHDLICRKAENGFPDYSDPEIFPTLHRGTAG</sequence>